<organism evidence="2 3">
    <name type="scientific">candidate division WWE3 bacterium GW2011_GWA1_46_21</name>
    <dbReference type="NCBI Taxonomy" id="1619107"/>
    <lineage>
        <taxon>Bacteria</taxon>
        <taxon>Katanobacteria</taxon>
    </lineage>
</organism>
<sequence length="236" mass="26508">MVDLAGVEILRKRKQALLQEQKTLVEMFKKKHSSLYSWLIEKQINVEDLRKYSASIAAALVVSLSAASPEKQPPKELVPQVVEIRKTELQGLSEDQKVALVWNRYGDVINRVSAKYDLDPNVILATIMIESGGDAQAIRHEPRINDASYGLGQILYGTATGIGYRGVPEKLYDPEVNIELIGRYHRRNLNVYGDLTPQQLTTAYNAGSPYSYALPGHVAKFNKFYEKSKEVTSRNV</sequence>
<evidence type="ECO:0000313" key="2">
    <source>
        <dbReference type="EMBL" id="KKU30899.1"/>
    </source>
</evidence>
<dbReference type="Pfam" id="PF01464">
    <property type="entry name" value="SLT"/>
    <property type="match status" value="1"/>
</dbReference>
<dbReference type="Gene3D" id="1.10.530.10">
    <property type="match status" value="1"/>
</dbReference>
<feature type="domain" description="Transglycosylase SLT" evidence="1">
    <location>
        <begin position="108"/>
        <end position="208"/>
    </location>
</feature>
<dbReference type="EMBL" id="LCMF01000010">
    <property type="protein sequence ID" value="KKU30899.1"/>
    <property type="molecule type" value="Genomic_DNA"/>
</dbReference>
<evidence type="ECO:0000313" key="3">
    <source>
        <dbReference type="Proteomes" id="UP000034732"/>
    </source>
</evidence>
<dbReference type="AlphaFoldDB" id="A0A0G1PDL6"/>
<comment type="caution">
    <text evidence="2">The sequence shown here is derived from an EMBL/GenBank/DDBJ whole genome shotgun (WGS) entry which is preliminary data.</text>
</comment>
<dbReference type="Proteomes" id="UP000034732">
    <property type="component" value="Unassembled WGS sequence"/>
</dbReference>
<proteinExistence type="predicted"/>
<gene>
    <name evidence="2" type="ORF">UX44_C0010G0016</name>
</gene>
<dbReference type="SUPFAM" id="SSF53955">
    <property type="entry name" value="Lysozyme-like"/>
    <property type="match status" value="1"/>
</dbReference>
<dbReference type="InterPro" id="IPR008258">
    <property type="entry name" value="Transglycosylase_SLT_dom_1"/>
</dbReference>
<reference evidence="2 3" key="1">
    <citation type="journal article" date="2015" name="Nature">
        <title>rRNA introns, odd ribosomes, and small enigmatic genomes across a large radiation of phyla.</title>
        <authorList>
            <person name="Brown C.T."/>
            <person name="Hug L.A."/>
            <person name="Thomas B.C."/>
            <person name="Sharon I."/>
            <person name="Castelle C.J."/>
            <person name="Singh A."/>
            <person name="Wilkins M.J."/>
            <person name="Williams K.H."/>
            <person name="Banfield J.F."/>
        </authorList>
    </citation>
    <scope>NUCLEOTIDE SEQUENCE [LARGE SCALE GENOMIC DNA]</scope>
</reference>
<evidence type="ECO:0000259" key="1">
    <source>
        <dbReference type="Pfam" id="PF01464"/>
    </source>
</evidence>
<dbReference type="CDD" id="cd00254">
    <property type="entry name" value="LT-like"/>
    <property type="match status" value="1"/>
</dbReference>
<dbReference type="InterPro" id="IPR023346">
    <property type="entry name" value="Lysozyme-like_dom_sf"/>
</dbReference>
<name>A0A0G1PDL6_UNCKA</name>
<protein>
    <submittedName>
        <fullName evidence="2">Lytic transglycosylase</fullName>
    </submittedName>
</protein>
<accession>A0A0G1PDL6</accession>